<feature type="compositionally biased region" description="Polar residues" evidence="6">
    <location>
        <begin position="1138"/>
        <end position="1153"/>
    </location>
</feature>
<dbReference type="Gene3D" id="3.40.50.300">
    <property type="entry name" value="P-loop containing nucleotide triphosphate hydrolases"/>
    <property type="match status" value="2"/>
</dbReference>
<dbReference type="GO" id="GO:0042393">
    <property type="term" value="F:histone binding"/>
    <property type="evidence" value="ECO:0007669"/>
    <property type="project" value="TreeGrafter"/>
</dbReference>
<dbReference type="SMART" id="SM00297">
    <property type="entry name" value="BROMO"/>
    <property type="match status" value="1"/>
</dbReference>
<dbReference type="PROSITE" id="PS00633">
    <property type="entry name" value="BROMODOMAIN_1"/>
    <property type="match status" value="1"/>
</dbReference>
<dbReference type="GO" id="GO:0045815">
    <property type="term" value="P:transcription initiation-coupled chromatin remodeling"/>
    <property type="evidence" value="ECO:0007669"/>
    <property type="project" value="TreeGrafter"/>
</dbReference>
<feature type="region of interest" description="Disordered" evidence="6">
    <location>
        <begin position="1591"/>
        <end position="1700"/>
    </location>
</feature>
<evidence type="ECO:0000259" key="8">
    <source>
        <dbReference type="PROSITE" id="PS50014"/>
    </source>
</evidence>
<feature type="compositionally biased region" description="Acidic residues" evidence="6">
    <location>
        <begin position="655"/>
        <end position="680"/>
    </location>
</feature>
<dbReference type="CDD" id="cd05528">
    <property type="entry name" value="Bromo_AAA"/>
    <property type="match status" value="1"/>
</dbReference>
<dbReference type="GO" id="GO:0003682">
    <property type="term" value="F:chromatin binding"/>
    <property type="evidence" value="ECO:0007669"/>
    <property type="project" value="TreeGrafter"/>
</dbReference>
<dbReference type="GO" id="GO:0016887">
    <property type="term" value="F:ATP hydrolysis activity"/>
    <property type="evidence" value="ECO:0007669"/>
    <property type="project" value="InterPro"/>
</dbReference>
<sequence>MATRKNSVPIHVMHNSLITIVLFGLITTGDLAQREQHDMHLNYDRVFDANLKLLVSVGNATIQYSPNLPSSPSPPHSPGAGSGADTPLINSVGMVSANIGMPGGQDGVQVLVDSGTGSPGLLVQGANRGRGRGGRGGRGRGGGRGRRSTSGPPPEIDHNIERIFIWDLDETIIIFHSLLTGAFASKFGKDPPNSVSLGLRMEEMIFNLADTHLFFNDLEDCDQVHIDDVAADDNGLDLSTYNFEGDGFHAAATSANLCLATGVRGGVDWMRKLAYRYRRIKEIYNSYRNNVGGLLGPAKRETWLQLRMELEATTDSWLTLALKALTLIHSRSNCLNVMVTTTQLVPALAKCLLYGLGGIFPLENIYSATKVASDVTQIPFVRSLAPKLLDNYVIVMEGKHIDAEGKFFRGENLVTPILKPTSRSPENGRSAKEIIMVKTRTNSLVIRTLRSGNGRGKNIGNIEEKVPSSDESGLDSTPFPSGRRRLRSRRGHDGTDKYPKLPACTVPLTRSTCRSESLELLNGSSVHVETRNSLKRGKGERSSKSLPRKDRKKTTETILYKTRRSDRKPRKVYENLNVTMLTDHRYMTAFGNSKSPKKEIERNRLLHDEESESQTEGDEDVVEAPSMYDLIKRKHDQTPTPEKRSSRKRRHEDGDQQEESDNDDDDEDDDDDDDDEEEEEKDIKGYELRKRRMIPNRYIAPPLKSNEKGKRRFHMNVEPRKRGKKSSQYASPVRRVRRPKRKAHHVSSSTSSSDDSDNEKDERKFERRRAKSMAKARGRCLPMNFTMDDAASGIFKERARIGSSLADVDPMNIDRRVMFDAVGGLSKQIRALKEMVLFPLMYPEVFEKFKIAPPRGVLFHGPPGTGKTLVARALANECSQGDKKVAFFMRKGADCLSKWVGESERQLRLLFDQAFSMRPAIIFFDEIDGLAPVRSSRQDQIHSSIVSTLLALMDGLDSRGEIVVIGATNRIDAIDPALRRPGRFDREFQFALPDKNTKFLMLLLQARRSILTIHTRDWEPKLLPSFVSEVADHCVGYCGADIKALCTEAALFALRRRYPQIYSSTRKLLLDVNSIEVTAKDFQKAMTTIIPASQRSVVSPARALSPLMGPLLKKTLTQALEILQKIFPPAHIKTVTESSPGSLMGNSSCSNNRSHNDQRSRMVAILSDEEASSDEDLGPPIFESLPGSSRSERYLRRVQQNSNNVESMEVCHSSFFSWTDGQNKGMSTYRPRLLICGNQGMGQSTHVAPALLHAMEHLTVHCLDLPGLYGVASKTPEEACSQLFREARRTTPCIVYSPHFDALWNATGDSLHATLLSLLQDLPPLVPLLFLVTADRHWNYLPSIMKELFLAETGQVFQVADVTSDERRAFFHSLFLEEAVLQPKCKKSGKDKIVEVLQFAPTPPPPQLSEAELQRARQDEENTIRELRIFLRDVTSKLFQDRRFKEFAKPVDLIEVPDYLEVITEPMDLTTILQKINCHQYSTCAQYLADIDLITSNALKYNPDRDPMDKLIRHRACELSDMAHSEIISQLEPEFEKTCEEIIAARERRGDKSTAAAPAFVFTAPLKQQTANEDQVEKAVLGVSDITFIPESQSQSNSSRQKKKPRRKKAPIYWGKRPSRRKPDVKRKLDSELDQVTQENQVEVNGEQAEVSGEALPEDCGEGSINEESEQDPGVISEKEGDVANHQEEDDDEEEDEEDDVELMENGVASIDGDVVLLESDNLTAEIKSGQLNSGSIFQSSLVSTKRSLENHKLFGGFSSLQNEVTSDACSEDIATESECDKEPAGEDSSNNPLEKEQNKSADYASRGSAVLSEDIKEKLATLLDLLVQATEGASLEMLEGYHSSLQCCIYKQRHKHDKRQLLKVGVNLELKWLK</sequence>
<feature type="region of interest" description="Disordered" evidence="6">
    <location>
        <begin position="605"/>
        <end position="624"/>
    </location>
</feature>
<feature type="compositionally biased region" description="Basic and acidic residues" evidence="6">
    <location>
        <begin position="528"/>
        <end position="543"/>
    </location>
</feature>
<dbReference type="Pfam" id="PF00004">
    <property type="entry name" value="AAA"/>
    <property type="match status" value="1"/>
</dbReference>
<keyword evidence="3" id="KW-0067">ATP-binding</keyword>
<keyword evidence="7" id="KW-0732">Signal</keyword>
<dbReference type="PRINTS" id="PR00503">
    <property type="entry name" value="BROMODOMAIN"/>
</dbReference>
<dbReference type="PANTHER" id="PTHR23069">
    <property type="entry name" value="AAA DOMAIN-CONTAINING"/>
    <property type="match status" value="1"/>
</dbReference>
<feature type="compositionally biased region" description="Basic residues" evidence="6">
    <location>
        <begin position="1600"/>
        <end position="1610"/>
    </location>
</feature>
<dbReference type="InterPro" id="IPR041569">
    <property type="entry name" value="AAA_lid_3"/>
</dbReference>
<feature type="signal peptide" evidence="7">
    <location>
        <begin position="1"/>
        <end position="32"/>
    </location>
</feature>
<dbReference type="InterPro" id="IPR045199">
    <property type="entry name" value="ATAD2-like"/>
</dbReference>
<dbReference type="InterPro" id="IPR003959">
    <property type="entry name" value="ATPase_AAA_core"/>
</dbReference>
<dbReference type="NCBIfam" id="TIGR01658">
    <property type="entry name" value="EYA-cons_domain"/>
    <property type="match status" value="1"/>
</dbReference>
<dbReference type="Proteomes" id="UP000225706">
    <property type="component" value="Unassembled WGS sequence"/>
</dbReference>
<dbReference type="OrthoDB" id="5954299at2759"/>
<dbReference type="InterPro" id="IPR003593">
    <property type="entry name" value="AAA+_ATPase"/>
</dbReference>
<feature type="region of interest" description="Disordered" evidence="6">
    <location>
        <begin position="1769"/>
        <end position="1802"/>
    </location>
</feature>
<feature type="region of interest" description="Disordered" evidence="6">
    <location>
        <begin position="524"/>
        <end position="557"/>
    </location>
</feature>
<dbReference type="Gene3D" id="3.40.50.12350">
    <property type="match status" value="1"/>
</dbReference>
<evidence type="ECO:0000313" key="10">
    <source>
        <dbReference type="Proteomes" id="UP000225706"/>
    </source>
</evidence>
<dbReference type="SUPFAM" id="SSF47370">
    <property type="entry name" value="Bromodomain"/>
    <property type="match status" value="1"/>
</dbReference>
<evidence type="ECO:0000256" key="7">
    <source>
        <dbReference type="SAM" id="SignalP"/>
    </source>
</evidence>
<dbReference type="InterPro" id="IPR038102">
    <property type="entry name" value="EYA_dom_sf"/>
</dbReference>
<dbReference type="GO" id="GO:0005634">
    <property type="term" value="C:nucleus"/>
    <property type="evidence" value="ECO:0007669"/>
    <property type="project" value="TreeGrafter"/>
</dbReference>
<dbReference type="InterPro" id="IPR001487">
    <property type="entry name" value="Bromodomain"/>
</dbReference>
<dbReference type="Pfam" id="PF00439">
    <property type="entry name" value="Bromodomain"/>
    <property type="match status" value="1"/>
</dbReference>
<dbReference type="InterPro" id="IPR018359">
    <property type="entry name" value="Bromodomain_CS"/>
</dbReference>
<evidence type="ECO:0000256" key="2">
    <source>
        <dbReference type="ARBA" id="ARBA00022741"/>
    </source>
</evidence>
<dbReference type="InterPro" id="IPR003960">
    <property type="entry name" value="ATPase_AAA_CS"/>
</dbReference>
<evidence type="ECO:0000256" key="5">
    <source>
        <dbReference type="PROSITE-ProRule" id="PRU00035"/>
    </source>
</evidence>
<protein>
    <submittedName>
        <fullName evidence="9">ATPase family AAA domain-containing protein 2</fullName>
    </submittedName>
</protein>
<dbReference type="PANTHER" id="PTHR23069:SF0">
    <property type="entry name" value="TAT-BINDING HOMOLOG 7"/>
    <property type="match status" value="1"/>
</dbReference>
<dbReference type="EMBL" id="LSMT01000394">
    <property type="protein sequence ID" value="PFX18755.1"/>
    <property type="molecule type" value="Genomic_DNA"/>
</dbReference>
<accession>A0A2B4RR62</accession>
<name>A0A2B4RR62_STYPI</name>
<organism evidence="9 10">
    <name type="scientific">Stylophora pistillata</name>
    <name type="common">Smooth cauliflower coral</name>
    <dbReference type="NCBI Taxonomy" id="50429"/>
    <lineage>
        <taxon>Eukaryota</taxon>
        <taxon>Metazoa</taxon>
        <taxon>Cnidaria</taxon>
        <taxon>Anthozoa</taxon>
        <taxon>Hexacorallia</taxon>
        <taxon>Scleractinia</taxon>
        <taxon>Astrocoeniina</taxon>
        <taxon>Pocilloporidae</taxon>
        <taxon>Stylophora</taxon>
    </lineage>
</organism>
<dbReference type="GO" id="GO:0006337">
    <property type="term" value="P:nucleosome disassembly"/>
    <property type="evidence" value="ECO:0007669"/>
    <property type="project" value="TreeGrafter"/>
</dbReference>
<feature type="compositionally biased region" description="Polar residues" evidence="6">
    <location>
        <begin position="1634"/>
        <end position="1643"/>
    </location>
</feature>
<evidence type="ECO:0000256" key="4">
    <source>
        <dbReference type="ARBA" id="ARBA00023117"/>
    </source>
</evidence>
<comment type="similarity">
    <text evidence="1">Belongs to the AAA ATPase family.</text>
</comment>
<dbReference type="Gene3D" id="1.20.920.10">
    <property type="entry name" value="Bromodomain-like"/>
    <property type="match status" value="1"/>
</dbReference>
<dbReference type="Gene3D" id="1.10.8.60">
    <property type="match status" value="1"/>
</dbReference>
<feature type="compositionally biased region" description="Polar residues" evidence="6">
    <location>
        <begin position="469"/>
        <end position="479"/>
    </location>
</feature>
<dbReference type="PROSITE" id="PS50014">
    <property type="entry name" value="BROMODOMAIN_2"/>
    <property type="match status" value="1"/>
</dbReference>
<dbReference type="InterPro" id="IPR027417">
    <property type="entry name" value="P-loop_NTPase"/>
</dbReference>
<dbReference type="FunFam" id="1.10.8.60:FF:000016">
    <property type="entry name" value="ATPase family AAA domain-containing protein 2B"/>
    <property type="match status" value="1"/>
</dbReference>
<dbReference type="InterPro" id="IPR036427">
    <property type="entry name" value="Bromodomain-like_sf"/>
</dbReference>
<feature type="region of interest" description="Disordered" evidence="6">
    <location>
        <begin position="629"/>
        <end position="774"/>
    </location>
</feature>
<feature type="compositionally biased region" description="Acidic residues" evidence="6">
    <location>
        <begin position="1688"/>
        <end position="1700"/>
    </location>
</feature>
<evidence type="ECO:0000313" key="9">
    <source>
        <dbReference type="EMBL" id="PFX18755.1"/>
    </source>
</evidence>
<dbReference type="STRING" id="50429.A0A2B4RR62"/>
<dbReference type="Pfam" id="PF17862">
    <property type="entry name" value="AAA_lid_3"/>
    <property type="match status" value="1"/>
</dbReference>
<dbReference type="FunFam" id="3.40.50.300:FF:000061">
    <property type="entry name" value="ATPase family, AAA domain-containing 2"/>
    <property type="match status" value="1"/>
</dbReference>
<keyword evidence="10" id="KW-1185">Reference proteome</keyword>
<evidence type="ECO:0000256" key="6">
    <source>
        <dbReference type="SAM" id="MobiDB-lite"/>
    </source>
</evidence>
<feature type="chain" id="PRO_5012044195" evidence="7">
    <location>
        <begin position="33"/>
        <end position="1875"/>
    </location>
</feature>
<keyword evidence="4 5" id="KW-0103">Bromodomain</keyword>
<dbReference type="SMART" id="SM00382">
    <property type="entry name" value="AAA"/>
    <property type="match status" value="1"/>
</dbReference>
<dbReference type="GO" id="GO:0005524">
    <property type="term" value="F:ATP binding"/>
    <property type="evidence" value="ECO:0007669"/>
    <property type="project" value="UniProtKB-KW"/>
</dbReference>
<feature type="compositionally biased region" description="Basic residues" evidence="6">
    <location>
        <begin position="734"/>
        <end position="745"/>
    </location>
</feature>
<proteinExistence type="inferred from homology"/>
<feature type="region of interest" description="Disordered" evidence="6">
    <location>
        <begin position="122"/>
        <end position="156"/>
    </location>
</feature>
<reference evidence="10" key="1">
    <citation type="journal article" date="2017" name="bioRxiv">
        <title>Comparative analysis of the genomes of Stylophora pistillata and Acropora digitifera provides evidence for extensive differences between species of corals.</title>
        <authorList>
            <person name="Voolstra C.R."/>
            <person name="Li Y."/>
            <person name="Liew Y.J."/>
            <person name="Baumgarten S."/>
            <person name="Zoccola D."/>
            <person name="Flot J.-F."/>
            <person name="Tambutte S."/>
            <person name="Allemand D."/>
            <person name="Aranda M."/>
        </authorList>
    </citation>
    <scope>NUCLEOTIDE SEQUENCE [LARGE SCALE GENOMIC DNA]</scope>
</reference>
<feature type="region of interest" description="Disordered" evidence="6">
    <location>
        <begin position="455"/>
        <end position="503"/>
    </location>
</feature>
<dbReference type="SUPFAM" id="SSF52540">
    <property type="entry name" value="P-loop containing nucleoside triphosphate hydrolases"/>
    <property type="match status" value="2"/>
</dbReference>
<feature type="domain" description="Bromo" evidence="8">
    <location>
        <begin position="1447"/>
        <end position="1509"/>
    </location>
</feature>
<dbReference type="PROSITE" id="PS00674">
    <property type="entry name" value="AAA"/>
    <property type="match status" value="1"/>
</dbReference>
<feature type="compositionally biased region" description="Basic and acidic residues" evidence="6">
    <location>
        <begin position="1677"/>
        <end position="1687"/>
    </location>
</feature>
<evidence type="ECO:0000256" key="1">
    <source>
        <dbReference type="ARBA" id="ARBA00006914"/>
    </source>
</evidence>
<comment type="caution">
    <text evidence="9">The sequence shown here is derived from an EMBL/GenBank/DDBJ whole genome shotgun (WGS) entry which is preliminary data.</text>
</comment>
<dbReference type="GO" id="GO:0006334">
    <property type="term" value="P:nucleosome assembly"/>
    <property type="evidence" value="ECO:0007669"/>
    <property type="project" value="TreeGrafter"/>
</dbReference>
<feature type="compositionally biased region" description="Acidic residues" evidence="6">
    <location>
        <begin position="1656"/>
        <end position="1671"/>
    </location>
</feature>
<feature type="compositionally biased region" description="Basic residues" evidence="6">
    <location>
        <begin position="129"/>
        <end position="147"/>
    </location>
</feature>
<feature type="compositionally biased region" description="Acidic residues" evidence="6">
    <location>
        <begin position="609"/>
        <end position="622"/>
    </location>
</feature>
<feature type="region of interest" description="Disordered" evidence="6">
    <location>
        <begin position="65"/>
        <end position="87"/>
    </location>
</feature>
<gene>
    <name evidence="9" type="primary">ATAD2</name>
    <name evidence="9" type="ORF">AWC38_SpisGene16851</name>
</gene>
<evidence type="ECO:0000256" key="3">
    <source>
        <dbReference type="ARBA" id="ARBA00022840"/>
    </source>
</evidence>
<dbReference type="CDD" id="cd19517">
    <property type="entry name" value="RecA-like_Yta7-like"/>
    <property type="match status" value="1"/>
</dbReference>
<dbReference type="InterPro" id="IPR006545">
    <property type="entry name" value="EYA_dom"/>
</dbReference>
<feature type="region of interest" description="Disordered" evidence="6">
    <location>
        <begin position="1138"/>
        <end position="1158"/>
    </location>
</feature>
<keyword evidence="2" id="KW-0547">Nucleotide-binding</keyword>